<dbReference type="Proteomes" id="UP000605427">
    <property type="component" value="Unassembled WGS sequence"/>
</dbReference>
<gene>
    <name evidence="2" type="ORF">GCM10007362_49220</name>
</gene>
<keyword evidence="3" id="KW-1185">Reference proteome</keyword>
<feature type="chain" id="PRO_5046421890" evidence="1">
    <location>
        <begin position="26"/>
        <end position="305"/>
    </location>
</feature>
<evidence type="ECO:0000313" key="3">
    <source>
        <dbReference type="Proteomes" id="UP000605427"/>
    </source>
</evidence>
<sequence length="305" mass="33585">MKKKLASTVMAASILIAPFSNISNAEGNEKYDTNVSVDNNLATAELDDGYSATVEQLADGTTKAVVYDAKGNVNQIAVTNKEKGTIELTDEKGQKQVQNISEYYKEEVEENQESVNSNKPMLSSENLNDIGIFATGSYNYLYEEPMTNEGLERSAYNDGTYYLASWTDSTGKKGNLYRNAGTMTMGEAHRFTFTPGSKVGAALSLIAAYFSPPIALGIVVTILSANAGVIVDGFSGKVDYRTYVYRYTVRVNNKVVPSPSNFFRSRDYWVATRDNGQRTFTNKSFNDGWSMTNQAMIETGIRLSK</sequence>
<protein>
    <submittedName>
        <fullName evidence="2">Uncharacterized protein</fullName>
    </submittedName>
</protein>
<dbReference type="RefSeq" id="WP_172247558.1">
    <property type="nucleotide sequence ID" value="NZ_BMDD01000009.1"/>
</dbReference>
<reference evidence="3" key="1">
    <citation type="journal article" date="2019" name="Int. J. Syst. Evol. Microbiol.">
        <title>The Global Catalogue of Microorganisms (GCM) 10K type strain sequencing project: providing services to taxonomists for standard genome sequencing and annotation.</title>
        <authorList>
            <consortium name="The Broad Institute Genomics Platform"/>
            <consortium name="The Broad Institute Genome Sequencing Center for Infectious Disease"/>
            <person name="Wu L."/>
            <person name="Ma J."/>
        </authorList>
    </citation>
    <scope>NUCLEOTIDE SEQUENCE [LARGE SCALE GENOMIC DNA]</scope>
    <source>
        <strain evidence="3">CCM 8702</strain>
    </source>
</reference>
<dbReference type="EMBL" id="BMDD01000009">
    <property type="protein sequence ID" value="GGH87336.1"/>
    <property type="molecule type" value="Genomic_DNA"/>
</dbReference>
<accession>A0ABQ2A714</accession>
<name>A0ABQ2A714_9BACL</name>
<organism evidence="2 3">
    <name type="scientific">Saccharibacillus endophyticus</name>
    <dbReference type="NCBI Taxonomy" id="2060666"/>
    <lineage>
        <taxon>Bacteria</taxon>
        <taxon>Bacillati</taxon>
        <taxon>Bacillota</taxon>
        <taxon>Bacilli</taxon>
        <taxon>Bacillales</taxon>
        <taxon>Paenibacillaceae</taxon>
        <taxon>Saccharibacillus</taxon>
    </lineage>
</organism>
<evidence type="ECO:0000313" key="2">
    <source>
        <dbReference type="EMBL" id="GGH87336.1"/>
    </source>
</evidence>
<comment type="caution">
    <text evidence="2">The sequence shown here is derived from an EMBL/GenBank/DDBJ whole genome shotgun (WGS) entry which is preliminary data.</text>
</comment>
<feature type="signal peptide" evidence="1">
    <location>
        <begin position="1"/>
        <end position="25"/>
    </location>
</feature>
<proteinExistence type="predicted"/>
<evidence type="ECO:0000256" key="1">
    <source>
        <dbReference type="SAM" id="SignalP"/>
    </source>
</evidence>
<keyword evidence="1" id="KW-0732">Signal</keyword>